<dbReference type="InterPro" id="IPR011009">
    <property type="entry name" value="Kinase-like_dom_sf"/>
</dbReference>
<dbReference type="Proteomes" id="UP001164929">
    <property type="component" value="Chromosome 10"/>
</dbReference>
<keyword evidence="2" id="KW-0675">Receptor</keyword>
<keyword evidence="3" id="KW-1185">Reference proteome</keyword>
<keyword evidence="2" id="KW-0418">Kinase</keyword>
<accession>A0AAD6MAN1</accession>
<dbReference type="EMBL" id="JAQIZT010000010">
    <property type="protein sequence ID" value="KAJ6982038.1"/>
    <property type="molecule type" value="Genomic_DNA"/>
</dbReference>
<evidence type="ECO:0000313" key="3">
    <source>
        <dbReference type="Proteomes" id="UP001164929"/>
    </source>
</evidence>
<gene>
    <name evidence="2" type="ORF">NC653_025213</name>
</gene>
<dbReference type="SUPFAM" id="SSF56112">
    <property type="entry name" value="Protein kinase-like (PK-like)"/>
    <property type="match status" value="1"/>
</dbReference>
<reference evidence="2" key="1">
    <citation type="journal article" date="2023" name="Mol. Ecol. Resour.">
        <title>Chromosome-level genome assembly of a triploid poplar Populus alba 'Berolinensis'.</title>
        <authorList>
            <person name="Chen S."/>
            <person name="Yu Y."/>
            <person name="Wang X."/>
            <person name="Wang S."/>
            <person name="Zhang T."/>
            <person name="Zhou Y."/>
            <person name="He R."/>
            <person name="Meng N."/>
            <person name="Wang Y."/>
            <person name="Liu W."/>
            <person name="Liu Z."/>
            <person name="Liu J."/>
            <person name="Guo Q."/>
            <person name="Huang H."/>
            <person name="Sederoff R.R."/>
            <person name="Wang G."/>
            <person name="Qu G."/>
            <person name="Chen S."/>
        </authorList>
    </citation>
    <scope>NUCLEOTIDE SEQUENCE</scope>
    <source>
        <strain evidence="2">SC-2020</strain>
    </source>
</reference>
<dbReference type="GO" id="GO:0005524">
    <property type="term" value="F:ATP binding"/>
    <property type="evidence" value="ECO:0007669"/>
    <property type="project" value="InterPro"/>
</dbReference>
<dbReference type="PANTHER" id="PTHR48008">
    <property type="entry name" value="LEUCINE-RICH REPEAT RECEPTOR-LIKE PROTEIN KINASE IMK3-RELATED"/>
    <property type="match status" value="1"/>
</dbReference>
<dbReference type="AlphaFoldDB" id="A0AAD6MAN1"/>
<dbReference type="Pfam" id="PF00069">
    <property type="entry name" value="Pkinase"/>
    <property type="match status" value="1"/>
</dbReference>
<protein>
    <submittedName>
        <fullName evidence="2">LRR receptor-like serine/threonine-protein kinase</fullName>
    </submittedName>
</protein>
<organism evidence="2 3">
    <name type="scientific">Populus alba x Populus x berolinensis</name>
    <dbReference type="NCBI Taxonomy" id="444605"/>
    <lineage>
        <taxon>Eukaryota</taxon>
        <taxon>Viridiplantae</taxon>
        <taxon>Streptophyta</taxon>
        <taxon>Embryophyta</taxon>
        <taxon>Tracheophyta</taxon>
        <taxon>Spermatophyta</taxon>
        <taxon>Magnoliopsida</taxon>
        <taxon>eudicotyledons</taxon>
        <taxon>Gunneridae</taxon>
        <taxon>Pentapetalae</taxon>
        <taxon>rosids</taxon>
        <taxon>fabids</taxon>
        <taxon>Malpighiales</taxon>
        <taxon>Salicaceae</taxon>
        <taxon>Saliceae</taxon>
        <taxon>Populus</taxon>
    </lineage>
</organism>
<dbReference type="PROSITE" id="PS50011">
    <property type="entry name" value="PROTEIN_KINASE_DOM"/>
    <property type="match status" value="1"/>
</dbReference>
<evidence type="ECO:0000313" key="2">
    <source>
        <dbReference type="EMBL" id="KAJ6982038.1"/>
    </source>
</evidence>
<dbReference type="GO" id="GO:0004672">
    <property type="term" value="F:protein kinase activity"/>
    <property type="evidence" value="ECO:0007669"/>
    <property type="project" value="InterPro"/>
</dbReference>
<sequence length="97" mass="10666">MIDVSPALGYLHYGRSTPIVGRDLKPSNVLLEEVVAHLNDYGIAKLLGEGDSTTQIQTPSTIVYIAPDYGREGKASRKGDVDNYGIMFKQKIAKRGW</sequence>
<dbReference type="Gene3D" id="1.10.510.10">
    <property type="entry name" value="Transferase(Phosphotransferase) domain 1"/>
    <property type="match status" value="1"/>
</dbReference>
<keyword evidence="2" id="KW-0808">Transferase</keyword>
<comment type="caution">
    <text evidence="2">The sequence shown here is derived from an EMBL/GenBank/DDBJ whole genome shotgun (WGS) entry which is preliminary data.</text>
</comment>
<feature type="domain" description="Protein kinase" evidence="1">
    <location>
        <begin position="1"/>
        <end position="97"/>
    </location>
</feature>
<name>A0AAD6MAN1_9ROSI</name>
<dbReference type="InterPro" id="IPR000719">
    <property type="entry name" value="Prot_kinase_dom"/>
</dbReference>
<dbReference type="InterPro" id="IPR052451">
    <property type="entry name" value="Ser/Thr_kinase-like"/>
</dbReference>
<evidence type="ECO:0000259" key="1">
    <source>
        <dbReference type="PROSITE" id="PS50011"/>
    </source>
</evidence>
<proteinExistence type="predicted"/>
<dbReference type="PANTHER" id="PTHR48008:SF14">
    <property type="entry name" value="PROTEIN KINASE DOMAIN-CONTAINING PROTEIN"/>
    <property type="match status" value="1"/>
</dbReference>